<proteinExistence type="predicted"/>
<organism evidence="1 2">
    <name type="scientific">Marinobacterium nitratireducens</name>
    <dbReference type="NCBI Taxonomy" id="518897"/>
    <lineage>
        <taxon>Bacteria</taxon>
        <taxon>Pseudomonadati</taxon>
        <taxon>Pseudomonadota</taxon>
        <taxon>Gammaproteobacteria</taxon>
        <taxon>Oceanospirillales</taxon>
        <taxon>Oceanospirillaceae</taxon>
        <taxon>Marinobacterium</taxon>
    </lineage>
</organism>
<dbReference type="Proteomes" id="UP000599578">
    <property type="component" value="Unassembled WGS sequence"/>
</dbReference>
<evidence type="ECO:0000313" key="2">
    <source>
        <dbReference type="Proteomes" id="UP000599578"/>
    </source>
</evidence>
<dbReference type="RefSeq" id="WP_229721846.1">
    <property type="nucleotide sequence ID" value="NZ_BMLT01000004.1"/>
</dbReference>
<reference evidence="1 2" key="1">
    <citation type="journal article" date="2014" name="Int. J. Syst. Evol. Microbiol.">
        <title>Complete genome sequence of Corynebacterium casei LMG S-19264T (=DSM 44701T), isolated from a smear-ripened cheese.</title>
        <authorList>
            <consortium name="US DOE Joint Genome Institute (JGI-PGF)"/>
            <person name="Walter F."/>
            <person name="Albersmeier A."/>
            <person name="Kalinowski J."/>
            <person name="Ruckert C."/>
        </authorList>
    </citation>
    <scope>NUCLEOTIDE SEQUENCE [LARGE SCALE GENOMIC DNA]</scope>
    <source>
        <strain evidence="1 2">CGMCC 1.7286</strain>
    </source>
</reference>
<accession>A0A917ZC85</accession>
<protein>
    <recommendedName>
        <fullName evidence="3">Lipoprotein</fullName>
    </recommendedName>
</protein>
<gene>
    <name evidence="1" type="ORF">GCM10011348_16990</name>
</gene>
<dbReference type="PROSITE" id="PS51257">
    <property type="entry name" value="PROKAR_LIPOPROTEIN"/>
    <property type="match status" value="1"/>
</dbReference>
<evidence type="ECO:0008006" key="3">
    <source>
        <dbReference type="Google" id="ProtNLM"/>
    </source>
</evidence>
<dbReference type="EMBL" id="BMLT01000004">
    <property type="protein sequence ID" value="GGO80406.1"/>
    <property type="molecule type" value="Genomic_DNA"/>
</dbReference>
<comment type="caution">
    <text evidence="1">The sequence shown here is derived from an EMBL/GenBank/DDBJ whole genome shotgun (WGS) entry which is preliminary data.</text>
</comment>
<dbReference type="AlphaFoldDB" id="A0A917ZC85"/>
<sequence length="148" mass="16690">MKSITRQNPSAVWLMLLLFAVTGCSTLIGSYDKTAYQNATSIKVDSLALMDKATSPYADHREAAEQLRIELDKAYEYAHGRPKNEIVTKQWAIMKDPSRHLLGGFLVRWKEKGFLTQVFVTEAKKNVAMGFDQIIGLESGKIKPRDIQ</sequence>
<keyword evidence="2" id="KW-1185">Reference proteome</keyword>
<evidence type="ECO:0000313" key="1">
    <source>
        <dbReference type="EMBL" id="GGO80406.1"/>
    </source>
</evidence>
<name>A0A917ZC85_9GAMM</name>